<evidence type="ECO:0000256" key="1">
    <source>
        <dbReference type="SAM" id="Phobius"/>
    </source>
</evidence>
<dbReference type="InterPro" id="IPR000160">
    <property type="entry name" value="GGDEF_dom"/>
</dbReference>
<dbReference type="STRING" id="177437.HRM2_01730"/>
<dbReference type="SUPFAM" id="SSF55785">
    <property type="entry name" value="PYP-like sensor domain (PAS domain)"/>
    <property type="match status" value="2"/>
</dbReference>
<evidence type="ECO:0000259" key="2">
    <source>
        <dbReference type="PROSITE" id="PS50113"/>
    </source>
</evidence>
<dbReference type="SMART" id="SM00267">
    <property type="entry name" value="GGDEF"/>
    <property type="match status" value="1"/>
</dbReference>
<dbReference type="InterPro" id="IPR000700">
    <property type="entry name" value="PAS-assoc_C"/>
</dbReference>
<dbReference type="NCBIfam" id="TIGR00254">
    <property type="entry name" value="GGDEF"/>
    <property type="match status" value="1"/>
</dbReference>
<dbReference type="InterPro" id="IPR043128">
    <property type="entry name" value="Rev_trsase/Diguanyl_cyclase"/>
</dbReference>
<dbReference type="PROSITE" id="PS50883">
    <property type="entry name" value="EAL"/>
    <property type="match status" value="1"/>
</dbReference>
<keyword evidence="1" id="KW-0472">Membrane</keyword>
<dbReference type="CDD" id="cd01948">
    <property type="entry name" value="EAL"/>
    <property type="match status" value="1"/>
</dbReference>
<dbReference type="PANTHER" id="PTHR44757:SF2">
    <property type="entry name" value="BIOFILM ARCHITECTURE MAINTENANCE PROTEIN MBAA"/>
    <property type="match status" value="1"/>
</dbReference>
<dbReference type="EMBL" id="CP001087">
    <property type="protein sequence ID" value="ACN13295.1"/>
    <property type="molecule type" value="Genomic_DNA"/>
</dbReference>
<feature type="domain" description="GGDEF" evidence="4">
    <location>
        <begin position="516"/>
        <end position="656"/>
    </location>
</feature>
<gene>
    <name evidence="5" type="ordered locus">HRM2_01730</name>
</gene>
<dbReference type="InterPro" id="IPR013655">
    <property type="entry name" value="PAS_fold_3"/>
</dbReference>
<sequence length="925" mass="103832">MMNLSTVQNLRLRYLIGLSAIALLVTASFVTMQQVVSKQRDFSKIVNLAGHQAGLTNRIAYFASLMAATEDEEEFKQAQAQVGRSMNKMQAAHKTLRQGDPENNIPKLVNNKLLIIYDDPMVGLESALGSFLERARQVYDTDMEALHTGSAPYLFLITYGPHVLEPLLDAAVDEYENISRDAIVKIERFELIIWLAAIAALLLELGFIFRPLEGQVQRALFSLESSVKEMTKTRKRLLAAQKLALVGDWELDTRTGKFTCSDQIYEICGMCRNDVELTWKAVLKQVHPEDRGMVTKSLRSLVEKQGALSLEYRIKGQDGVERLVYQHAASVKGRDGRVEKVSGAVQDITERKELSAKLEKLSGHIPGFIFQCQLDTRGRYHFSYVSSGVYQACGITSKAMEQEAGVLLDRIHEQDVERVTERVNQSTQTLETWKSQFRILHPERGLIWLEGHATPERMTDGGTLWYGYIWDVTERKASEDQIKKLALYDALTGLANRRLLMDRLGHAIAISRRKKNCGAVLMLDMDNFKSLNDTKGHNVGDALLVEVAKRLQACVRETDTVARLGGDEFVVLLEWLGQDEKVGHEKAMAIAEKIKGMLNQAYLLGREHHLHHSSASIGVSLFQSGDAGEGEVLKRADVAMYEAKDRGRNRVCFYSEARQAMVDTRAAMALDMQTGLGKKEFFLFLQPQFLNNGKICGAEALLRWMPRGKPPVSPELFIPIAESTDLILLLGEWVMEKACQYIKDLGRYDLPKEFAIGVNISARQFVDERFLDKMKGILNRAGIDPSRLKFELTETCLIQDMERGRMILNELRLMGLSVELDDFGTGYSSLNSIKNLPLTTLKLDRSLISGIENQNSNRAIVKAALAMAKAMSLKTIAEGVETPTQMDFLVAQGCDMVQGFLYARPMPYEDFMGFLEQESILLKAG</sequence>
<evidence type="ECO:0000259" key="4">
    <source>
        <dbReference type="PROSITE" id="PS50887"/>
    </source>
</evidence>
<dbReference type="Gene3D" id="3.30.450.20">
    <property type="entry name" value="PAS domain"/>
    <property type="match status" value="2"/>
</dbReference>
<feature type="domain" description="PAC" evidence="2">
    <location>
        <begin position="433"/>
        <end position="484"/>
    </location>
</feature>
<reference evidence="5 6" key="1">
    <citation type="journal article" date="2009" name="Environ. Microbiol.">
        <title>Genome sequence of Desulfobacterium autotrophicum HRM2, a marine sulfate reducer oxidizing organic carbon completely to carbon dioxide.</title>
        <authorList>
            <person name="Strittmatter A.W."/>
            <person name="Liesegang H."/>
            <person name="Rabus R."/>
            <person name="Decker I."/>
            <person name="Amann J."/>
            <person name="Andres S."/>
            <person name="Henne A."/>
            <person name="Fricke W.F."/>
            <person name="Martinez-Arias R."/>
            <person name="Bartels D."/>
            <person name="Goesmann A."/>
            <person name="Krause L."/>
            <person name="Puehler A."/>
            <person name="Klenk H.P."/>
            <person name="Richter M."/>
            <person name="Schuler M."/>
            <person name="Gloeckner F.O."/>
            <person name="Meyerdierks A."/>
            <person name="Gottschalk G."/>
            <person name="Amann R."/>
        </authorList>
    </citation>
    <scope>NUCLEOTIDE SEQUENCE [LARGE SCALE GENOMIC DNA]</scope>
    <source>
        <strain evidence="6">ATCC 43914 / DSM 3382 / HRM2</strain>
    </source>
</reference>
<evidence type="ECO:0000259" key="3">
    <source>
        <dbReference type="PROSITE" id="PS50883"/>
    </source>
</evidence>
<dbReference type="GO" id="GO:0016020">
    <property type="term" value="C:membrane"/>
    <property type="evidence" value="ECO:0007669"/>
    <property type="project" value="UniProtKB-SubCell"/>
</dbReference>
<dbReference type="RefSeq" id="WP_012662544.1">
    <property type="nucleotide sequence ID" value="NC_012108.1"/>
</dbReference>
<dbReference type="KEGG" id="dat:HRM2_01730"/>
<dbReference type="Gene3D" id="3.20.20.450">
    <property type="entry name" value="EAL domain"/>
    <property type="match status" value="1"/>
</dbReference>
<accession>C0QF99</accession>
<dbReference type="OrthoDB" id="9759431at2"/>
<dbReference type="Pfam" id="PF00563">
    <property type="entry name" value="EAL"/>
    <property type="match status" value="1"/>
</dbReference>
<feature type="transmembrane region" description="Helical" evidence="1">
    <location>
        <begin position="189"/>
        <end position="209"/>
    </location>
</feature>
<dbReference type="Gene3D" id="2.10.70.100">
    <property type="match status" value="1"/>
</dbReference>
<dbReference type="InterPro" id="IPR001633">
    <property type="entry name" value="EAL_dom"/>
</dbReference>
<dbReference type="PROSITE" id="PS50887">
    <property type="entry name" value="GGDEF"/>
    <property type="match status" value="1"/>
</dbReference>
<dbReference type="GO" id="GO:0003824">
    <property type="term" value="F:catalytic activity"/>
    <property type="evidence" value="ECO:0007669"/>
    <property type="project" value="UniProtKB-ARBA"/>
</dbReference>
<dbReference type="Proteomes" id="UP000000442">
    <property type="component" value="Chromosome"/>
</dbReference>
<dbReference type="InterPro" id="IPR035965">
    <property type="entry name" value="PAS-like_dom_sf"/>
</dbReference>
<dbReference type="Gene3D" id="3.30.70.270">
    <property type="match status" value="1"/>
</dbReference>
<dbReference type="InterPro" id="IPR001610">
    <property type="entry name" value="PAC"/>
</dbReference>
<dbReference type="InterPro" id="IPR052155">
    <property type="entry name" value="Biofilm_reg_signaling"/>
</dbReference>
<proteinExistence type="predicted"/>
<dbReference type="PANTHER" id="PTHR44757">
    <property type="entry name" value="DIGUANYLATE CYCLASE DGCP"/>
    <property type="match status" value="1"/>
</dbReference>
<dbReference type="HOGENOM" id="CLU_000445_70_49_7"/>
<dbReference type="InterPro" id="IPR035919">
    <property type="entry name" value="EAL_sf"/>
</dbReference>
<dbReference type="CDD" id="cd00130">
    <property type="entry name" value="PAS"/>
    <property type="match status" value="2"/>
</dbReference>
<dbReference type="eggNOG" id="COG5001">
    <property type="taxonomic scope" value="Bacteria"/>
</dbReference>
<feature type="domain" description="PAC" evidence="2">
    <location>
        <begin position="308"/>
        <end position="360"/>
    </location>
</feature>
<dbReference type="SMART" id="SM00052">
    <property type="entry name" value="EAL"/>
    <property type="match status" value="1"/>
</dbReference>
<dbReference type="eggNOG" id="COG2202">
    <property type="taxonomic scope" value="Bacteria"/>
</dbReference>
<feature type="domain" description="EAL" evidence="3">
    <location>
        <begin position="665"/>
        <end position="919"/>
    </location>
</feature>
<feature type="transmembrane region" description="Helical" evidence="1">
    <location>
        <begin position="12"/>
        <end position="32"/>
    </location>
</feature>
<dbReference type="SUPFAM" id="SSF141868">
    <property type="entry name" value="EAL domain-like"/>
    <property type="match status" value="1"/>
</dbReference>
<dbReference type="Pfam" id="PF08447">
    <property type="entry name" value="PAS_3"/>
    <property type="match status" value="2"/>
</dbReference>
<dbReference type="SUPFAM" id="SSF55073">
    <property type="entry name" value="Nucleotide cyclase"/>
    <property type="match status" value="1"/>
</dbReference>
<organism evidence="5 6">
    <name type="scientific">Desulforapulum autotrophicum (strain ATCC 43914 / DSM 3382 / VKM B-1955 / HRM2)</name>
    <name type="common">Desulfobacterium autotrophicum</name>
    <dbReference type="NCBI Taxonomy" id="177437"/>
    <lineage>
        <taxon>Bacteria</taxon>
        <taxon>Pseudomonadati</taxon>
        <taxon>Thermodesulfobacteriota</taxon>
        <taxon>Desulfobacteria</taxon>
        <taxon>Desulfobacterales</taxon>
        <taxon>Desulfobacteraceae</taxon>
        <taxon>Desulforapulum</taxon>
    </lineage>
</organism>
<dbReference type="Pfam" id="PF00990">
    <property type="entry name" value="GGDEF"/>
    <property type="match status" value="1"/>
</dbReference>
<keyword evidence="1" id="KW-0812">Transmembrane</keyword>
<dbReference type="AlphaFoldDB" id="C0QF99"/>
<dbReference type="SMART" id="SM00086">
    <property type="entry name" value="PAC"/>
    <property type="match status" value="2"/>
</dbReference>
<evidence type="ECO:0000313" key="6">
    <source>
        <dbReference type="Proteomes" id="UP000000442"/>
    </source>
</evidence>
<dbReference type="InterPro" id="IPR029787">
    <property type="entry name" value="Nucleotide_cyclase"/>
</dbReference>
<dbReference type="PROSITE" id="PS50113">
    <property type="entry name" value="PAC"/>
    <property type="match status" value="2"/>
</dbReference>
<dbReference type="CDD" id="cd01949">
    <property type="entry name" value="GGDEF"/>
    <property type="match status" value="1"/>
</dbReference>
<dbReference type="InterPro" id="IPR000014">
    <property type="entry name" value="PAS"/>
</dbReference>
<dbReference type="NCBIfam" id="TIGR00229">
    <property type="entry name" value="sensory_box"/>
    <property type="match status" value="1"/>
</dbReference>
<name>C0QF99_DESAH</name>
<evidence type="ECO:0000313" key="5">
    <source>
        <dbReference type="EMBL" id="ACN13295.1"/>
    </source>
</evidence>
<keyword evidence="6" id="KW-1185">Reference proteome</keyword>
<protein>
    <submittedName>
        <fullName evidence="5">Signal transduction family protein (GGDEF domain protein)</fullName>
    </submittedName>
</protein>
<keyword evidence="1" id="KW-1133">Transmembrane helix</keyword>
<dbReference type="FunFam" id="3.30.70.270:FF:000001">
    <property type="entry name" value="Diguanylate cyclase domain protein"/>
    <property type="match status" value="1"/>
</dbReference>